<protein>
    <submittedName>
        <fullName evidence="3">Protein-ribulosamine 3-kinase</fullName>
        <ecNumber evidence="3">2.7.1.172</ecNumber>
    </submittedName>
</protein>
<dbReference type="EC" id="2.7.1.172" evidence="3"/>
<evidence type="ECO:0000313" key="4">
    <source>
        <dbReference type="Proteomes" id="UP001321450"/>
    </source>
</evidence>
<gene>
    <name evidence="3" type="ORF">MIN45_P1361</name>
</gene>
<accession>A0AAU9CAP9</accession>
<name>A0AAU9CAP9_9GAMM</name>
<dbReference type="PROSITE" id="PS51257">
    <property type="entry name" value="PROKAR_LIPOPROTEIN"/>
    <property type="match status" value="1"/>
</dbReference>
<dbReference type="Gene3D" id="3.30.200.20">
    <property type="entry name" value="Phosphorylase Kinase, domain 1"/>
    <property type="match status" value="1"/>
</dbReference>
<dbReference type="Pfam" id="PF03881">
    <property type="entry name" value="Fructosamin_kin"/>
    <property type="match status" value="1"/>
</dbReference>
<dbReference type="PIRSF" id="PIRSF006221">
    <property type="entry name" value="Ketosamine-3-kinase"/>
    <property type="match status" value="1"/>
</dbReference>
<proteinExistence type="inferred from homology"/>
<keyword evidence="4" id="KW-1185">Reference proteome</keyword>
<dbReference type="AlphaFoldDB" id="A0AAU9CAP9"/>
<reference evidence="4" key="1">
    <citation type="journal article" date="2024" name="Int. J. Syst. Evol. Microbiol.">
        <title>Methylomarinovum tepidoasis sp. nov., a moderately thermophilic methanotroph of the family Methylothermaceae isolated from a deep-sea hydrothermal field.</title>
        <authorList>
            <person name="Hirayama H."/>
            <person name="Takaki Y."/>
            <person name="Abe M."/>
            <person name="Miyazaki M."/>
            <person name="Uematsu K."/>
            <person name="Matsui Y."/>
            <person name="Takai K."/>
        </authorList>
    </citation>
    <scope>NUCLEOTIDE SEQUENCE [LARGE SCALE GENOMIC DNA]</scope>
    <source>
        <strain evidence="4">IN45</strain>
    </source>
</reference>
<dbReference type="GO" id="GO:0102193">
    <property type="term" value="F:protein-ribulosamine 3-kinase activity"/>
    <property type="evidence" value="ECO:0007669"/>
    <property type="project" value="UniProtKB-EC"/>
</dbReference>
<keyword evidence="2" id="KW-0418">Kinase</keyword>
<dbReference type="InterPro" id="IPR016477">
    <property type="entry name" value="Fructo-/Ketosamine-3-kinase"/>
</dbReference>
<evidence type="ECO:0000256" key="1">
    <source>
        <dbReference type="ARBA" id="ARBA00009460"/>
    </source>
</evidence>
<dbReference type="RefSeq" id="WP_286291235.1">
    <property type="nucleotide sequence ID" value="NZ_AP024718.1"/>
</dbReference>
<dbReference type="PANTHER" id="PTHR12149:SF8">
    <property type="entry name" value="PROTEIN-RIBULOSAMINE 3-KINASE"/>
    <property type="match status" value="1"/>
</dbReference>
<organism evidence="3 4">
    <name type="scientific">Methylomarinovum tepidoasis</name>
    <dbReference type="NCBI Taxonomy" id="2840183"/>
    <lineage>
        <taxon>Bacteria</taxon>
        <taxon>Pseudomonadati</taxon>
        <taxon>Pseudomonadota</taxon>
        <taxon>Gammaproteobacteria</taxon>
        <taxon>Methylococcales</taxon>
        <taxon>Methylothermaceae</taxon>
        <taxon>Methylomarinovum</taxon>
    </lineage>
</organism>
<dbReference type="EMBL" id="AP024718">
    <property type="protein sequence ID" value="BCX88991.1"/>
    <property type="molecule type" value="Genomic_DNA"/>
</dbReference>
<keyword evidence="2 3" id="KW-0808">Transferase</keyword>
<dbReference type="GO" id="GO:0016301">
    <property type="term" value="F:kinase activity"/>
    <property type="evidence" value="ECO:0007669"/>
    <property type="project" value="UniProtKB-UniRule"/>
</dbReference>
<evidence type="ECO:0000256" key="2">
    <source>
        <dbReference type="PIRNR" id="PIRNR006221"/>
    </source>
</evidence>
<dbReference type="PANTHER" id="PTHR12149">
    <property type="entry name" value="FRUCTOSAMINE 3 KINASE-RELATED PROTEIN"/>
    <property type="match status" value="1"/>
</dbReference>
<dbReference type="SUPFAM" id="SSF56112">
    <property type="entry name" value="Protein kinase-like (PK-like)"/>
    <property type="match status" value="1"/>
</dbReference>
<dbReference type="KEGG" id="meiy:MIN45_P1361"/>
<comment type="similarity">
    <text evidence="1 2">Belongs to the fructosamine kinase family.</text>
</comment>
<evidence type="ECO:0000313" key="3">
    <source>
        <dbReference type="EMBL" id="BCX88991.1"/>
    </source>
</evidence>
<dbReference type="InterPro" id="IPR011009">
    <property type="entry name" value="Kinase-like_dom_sf"/>
</dbReference>
<sequence length="292" mass="32774">MNRTFFGEIVRRVDPGFRLAAYAPVTGGCIHEAWQVTGGSRRYFVKTAEAARLPMFAAEAEGLRALAETKAVRVPAVRDWGCLDGKAFLILEWLPLTCRDGDADARLGERLARLHQVPQPRYGWPCDNFIGATPQPNGFADDWIAFWRRRRLGYQLALAARRGYGGKIQELGECLLVNLDALFSGHRLVPSLLHGDLWSGNAAALPEGDPVVYDPACYWGDREADVAMTELFGGFDARFHAAYRAAWPLDPGYPVRRDLYNLYHVLNHLNLFGDSYRRQAEVLLARLVAEIR</sequence>
<dbReference type="Gene3D" id="3.90.1200.10">
    <property type="match status" value="1"/>
</dbReference>
<dbReference type="Proteomes" id="UP001321450">
    <property type="component" value="Chromosome"/>
</dbReference>